<accession>A0ABW6AP87</accession>
<evidence type="ECO:0000256" key="1">
    <source>
        <dbReference type="SAM" id="MobiDB-lite"/>
    </source>
</evidence>
<evidence type="ECO:0000313" key="3">
    <source>
        <dbReference type="Proteomes" id="UP001597512"/>
    </source>
</evidence>
<comment type="caution">
    <text evidence="2">The sequence shown here is derived from an EMBL/GenBank/DDBJ whole genome shotgun (WGS) entry which is preliminary data.</text>
</comment>
<protein>
    <submittedName>
        <fullName evidence="2">Uncharacterized protein</fullName>
    </submittedName>
</protein>
<sequence length="486" mass="56113">MTGIAYLLAIRYLDSTFNVLIMNSFVKPYKASACLANASQQTSQSGKPFEDGRAITAFQRGLQENINNRVTQPNAINGVIQRPIRVGTNTLEDPYTKSYEEMLAFQKKIEMDTKQEDNDSDDLNRLSDILKIRKKESKNKAIEYYYFDCDEEGHQATLEEVIKNHNKRVDIQTVNQLMEQFKIVEFDDFEFTCEDEDHKDYIKVLLEQQNPEIKAALVERDRLILNRKELNLEHQITELTADDRDEVIASLKDWLAYARAKEKDHSKAYWALKSQKDDSIETDPEAYYNETSVGGLRSTIKKQHELDSDFSGAASEIKKILEALESLSESFYLVARKNGQVQGLLEKVGKEDGYISNIAINPDNIQPREGKESVKNTLKDLLKSCMALNLETEKKPITLYALSDRVKKIYDHYGFRVTNYKKEELERPTVERVPVGARKWRTHQGYLETHTPKGQQPTEKAKQKGVWKNESNMRISVDQQEKFLKK</sequence>
<gene>
    <name evidence="2" type="ORF">ACFS25_26225</name>
</gene>
<organism evidence="2 3">
    <name type="scientific">Spirosoma flavum</name>
    <dbReference type="NCBI Taxonomy" id="2048557"/>
    <lineage>
        <taxon>Bacteria</taxon>
        <taxon>Pseudomonadati</taxon>
        <taxon>Bacteroidota</taxon>
        <taxon>Cytophagia</taxon>
        <taxon>Cytophagales</taxon>
        <taxon>Cytophagaceae</taxon>
        <taxon>Spirosoma</taxon>
    </lineage>
</organism>
<feature type="region of interest" description="Disordered" evidence="1">
    <location>
        <begin position="445"/>
        <end position="471"/>
    </location>
</feature>
<dbReference type="EMBL" id="JBHUOM010000024">
    <property type="protein sequence ID" value="MFD2937299.1"/>
    <property type="molecule type" value="Genomic_DNA"/>
</dbReference>
<dbReference type="Proteomes" id="UP001597512">
    <property type="component" value="Unassembled WGS sequence"/>
</dbReference>
<reference evidence="3" key="1">
    <citation type="journal article" date="2019" name="Int. J. Syst. Evol. Microbiol.">
        <title>The Global Catalogue of Microorganisms (GCM) 10K type strain sequencing project: providing services to taxonomists for standard genome sequencing and annotation.</title>
        <authorList>
            <consortium name="The Broad Institute Genomics Platform"/>
            <consortium name="The Broad Institute Genome Sequencing Center for Infectious Disease"/>
            <person name="Wu L."/>
            <person name="Ma J."/>
        </authorList>
    </citation>
    <scope>NUCLEOTIDE SEQUENCE [LARGE SCALE GENOMIC DNA]</scope>
    <source>
        <strain evidence="3">KCTC 52490</strain>
    </source>
</reference>
<name>A0ABW6AP87_9BACT</name>
<evidence type="ECO:0000313" key="2">
    <source>
        <dbReference type="EMBL" id="MFD2937299.1"/>
    </source>
</evidence>
<proteinExistence type="predicted"/>
<dbReference type="RefSeq" id="WP_381507128.1">
    <property type="nucleotide sequence ID" value="NZ_JBHUOM010000024.1"/>
</dbReference>
<keyword evidence="3" id="KW-1185">Reference proteome</keyword>